<dbReference type="EC" id="4.2.1.1" evidence="2"/>
<comment type="similarity">
    <text evidence="1">Belongs to the beta-class carbonic anhydrase family.</text>
</comment>
<dbReference type="Gene3D" id="3.40.1050.10">
    <property type="entry name" value="Carbonic anhydrase"/>
    <property type="match status" value="1"/>
</dbReference>
<comment type="catalytic activity">
    <reaction evidence="6">
        <text>hydrogencarbonate + H(+) = CO2 + H2O</text>
        <dbReference type="Rhea" id="RHEA:10748"/>
        <dbReference type="ChEBI" id="CHEBI:15377"/>
        <dbReference type="ChEBI" id="CHEBI:15378"/>
        <dbReference type="ChEBI" id="CHEBI:16526"/>
        <dbReference type="ChEBI" id="CHEBI:17544"/>
        <dbReference type="EC" id="4.2.1.1"/>
    </reaction>
</comment>
<feature type="binding site" evidence="7">
    <location>
        <position position="240"/>
    </location>
    <ligand>
        <name>Zn(2+)</name>
        <dbReference type="ChEBI" id="CHEBI:29105"/>
    </ligand>
</feature>
<feature type="compositionally biased region" description="Basic and acidic residues" evidence="8">
    <location>
        <begin position="85"/>
        <end position="101"/>
    </location>
</feature>
<dbReference type="SUPFAM" id="SSF53056">
    <property type="entry name" value="beta-carbonic anhydrase, cab"/>
    <property type="match status" value="1"/>
</dbReference>
<evidence type="ECO:0000256" key="5">
    <source>
        <dbReference type="ARBA" id="ARBA00023239"/>
    </source>
</evidence>
<dbReference type="RefSeq" id="WP_245809219.1">
    <property type="nucleotide sequence ID" value="NZ_LT828540.1"/>
</dbReference>
<dbReference type="AlphaFoldDB" id="A0A1W1H632"/>
<dbReference type="CDD" id="cd03378">
    <property type="entry name" value="beta_CA_cladeC"/>
    <property type="match status" value="1"/>
</dbReference>
<sequence length="411" mass="44275">MSNKTNQIIFAGYIILMVIVAAIFNSQSTTHSDGEAVTSHAETVVSAEQHATDTAEQPVADHSPSSKTQTADASHEQDPTPSDDPAAHKEAVEPDADTAKQNEKLAMLSQALKKIAEIDNRKPIISEQEGNPFAGKPSPDLAIAKLQQGNDRFVNGEAIHPNLDAARLKLAAIENQGDHAYATVITCSDSRVPVEALFDAGIMDIFVIRVAGNVCDVDERGSIEYGLAHVHTPVLVVLGHTQCGAVTAVTHAVQGHGHPLERNIPDLVANIEPAVKKAMDLNPDIKGDDIIPFAIEENVWTGIEELFMESPVTRDFVKKGFAKVVGAIYDVGTGKVSWLPEDKTFEILEKVEASPEKAVISDSEESSAQKNHEETSDQKKQEEPSEQESQEAPPAEDAQDKVTEDPAVSHT</sequence>
<evidence type="ECO:0000256" key="2">
    <source>
        <dbReference type="ARBA" id="ARBA00012925"/>
    </source>
</evidence>
<keyword evidence="4 7" id="KW-0862">Zinc</keyword>
<dbReference type="InterPro" id="IPR036874">
    <property type="entry name" value="Carbonic_anhydrase_sf"/>
</dbReference>
<dbReference type="PANTHER" id="PTHR11002:SF76">
    <property type="entry name" value="CARBONIC ANHYDRASE"/>
    <property type="match status" value="1"/>
</dbReference>
<dbReference type="Proteomes" id="UP000191931">
    <property type="component" value="Unassembled WGS sequence"/>
</dbReference>
<feature type="binding site" evidence="7">
    <location>
        <position position="243"/>
    </location>
    <ligand>
        <name>Zn(2+)</name>
        <dbReference type="ChEBI" id="CHEBI:29105"/>
    </ligand>
</feature>
<comment type="cofactor">
    <cofactor evidence="7">
        <name>Zn(2+)</name>
        <dbReference type="ChEBI" id="CHEBI:29105"/>
    </cofactor>
    <text evidence="7">Binds 1 zinc ion per subunit.</text>
</comment>
<gene>
    <name evidence="10" type="primary">ecaB</name>
    <name evidence="10" type="ORF">MTBBW1_120038</name>
</gene>
<feature type="compositionally biased region" description="Basic and acidic residues" evidence="8">
    <location>
        <begin position="370"/>
        <end position="383"/>
    </location>
</feature>
<keyword evidence="9" id="KW-0812">Transmembrane</keyword>
<evidence type="ECO:0000256" key="8">
    <source>
        <dbReference type="SAM" id="MobiDB-lite"/>
    </source>
</evidence>
<protein>
    <recommendedName>
        <fullName evidence="2">carbonic anhydrase</fullName>
        <ecNumber evidence="2">4.2.1.1</ecNumber>
    </recommendedName>
</protein>
<feature type="region of interest" description="Disordered" evidence="8">
    <location>
        <begin position="353"/>
        <end position="411"/>
    </location>
</feature>
<feature type="transmembrane region" description="Helical" evidence="9">
    <location>
        <begin position="7"/>
        <end position="24"/>
    </location>
</feature>
<proteinExistence type="inferred from homology"/>
<evidence type="ECO:0000256" key="3">
    <source>
        <dbReference type="ARBA" id="ARBA00022723"/>
    </source>
</evidence>
<dbReference type="GO" id="GO:0008270">
    <property type="term" value="F:zinc ion binding"/>
    <property type="evidence" value="ECO:0007669"/>
    <property type="project" value="InterPro"/>
</dbReference>
<keyword evidence="9" id="KW-1133">Transmembrane helix</keyword>
<feature type="compositionally biased region" description="Polar residues" evidence="8">
    <location>
        <begin position="63"/>
        <end position="72"/>
    </location>
</feature>
<keyword evidence="3 7" id="KW-0479">Metal-binding</keyword>
<feature type="binding site" evidence="7">
    <location>
        <position position="187"/>
    </location>
    <ligand>
        <name>Zn(2+)</name>
        <dbReference type="ChEBI" id="CHEBI:29105"/>
    </ligand>
</feature>
<dbReference type="GO" id="GO:0004089">
    <property type="term" value="F:carbonate dehydratase activity"/>
    <property type="evidence" value="ECO:0007669"/>
    <property type="project" value="UniProtKB-EC"/>
</dbReference>
<evidence type="ECO:0000256" key="4">
    <source>
        <dbReference type="ARBA" id="ARBA00022833"/>
    </source>
</evidence>
<dbReference type="InterPro" id="IPR001765">
    <property type="entry name" value="Carbonic_anhydrase"/>
</dbReference>
<keyword evidence="9" id="KW-0472">Membrane</keyword>
<evidence type="ECO:0000313" key="10">
    <source>
        <dbReference type="EMBL" id="SLM27917.1"/>
    </source>
</evidence>
<feature type="binding site" evidence="7">
    <location>
        <position position="189"/>
    </location>
    <ligand>
        <name>Zn(2+)</name>
        <dbReference type="ChEBI" id="CHEBI:29105"/>
    </ligand>
</feature>
<dbReference type="PANTHER" id="PTHR11002">
    <property type="entry name" value="CARBONIC ANHYDRASE"/>
    <property type="match status" value="1"/>
</dbReference>
<evidence type="ECO:0000256" key="6">
    <source>
        <dbReference type="ARBA" id="ARBA00048348"/>
    </source>
</evidence>
<evidence type="ECO:0000256" key="9">
    <source>
        <dbReference type="SAM" id="Phobius"/>
    </source>
</evidence>
<dbReference type="EMBL" id="FWEV01000024">
    <property type="protein sequence ID" value="SLM27917.1"/>
    <property type="molecule type" value="Genomic_DNA"/>
</dbReference>
<accession>A0A1W1H632</accession>
<keyword evidence="11" id="KW-1185">Reference proteome</keyword>
<evidence type="ECO:0000313" key="11">
    <source>
        <dbReference type="Proteomes" id="UP000191931"/>
    </source>
</evidence>
<dbReference type="Pfam" id="PF00484">
    <property type="entry name" value="Pro_CA"/>
    <property type="match status" value="1"/>
</dbReference>
<dbReference type="SMART" id="SM00947">
    <property type="entry name" value="Pro_CA"/>
    <property type="match status" value="1"/>
</dbReference>
<evidence type="ECO:0000256" key="7">
    <source>
        <dbReference type="PIRSR" id="PIRSR601765-1"/>
    </source>
</evidence>
<keyword evidence="5 10" id="KW-0456">Lyase</keyword>
<dbReference type="STRING" id="1246637.MTBBW1_120038"/>
<reference evidence="10 11" key="1">
    <citation type="submission" date="2017-03" db="EMBL/GenBank/DDBJ databases">
        <authorList>
            <person name="Afonso C.L."/>
            <person name="Miller P.J."/>
            <person name="Scott M.A."/>
            <person name="Spackman E."/>
            <person name="Goraichik I."/>
            <person name="Dimitrov K.M."/>
            <person name="Suarez D.L."/>
            <person name="Swayne D.E."/>
        </authorList>
    </citation>
    <scope>NUCLEOTIDE SEQUENCE [LARGE SCALE GENOMIC DNA]</scope>
    <source>
        <strain evidence="10">PRJEB14757</strain>
    </source>
</reference>
<organism evidence="10 11">
    <name type="scientific">Desulfamplus magnetovallimortis</name>
    <dbReference type="NCBI Taxonomy" id="1246637"/>
    <lineage>
        <taxon>Bacteria</taxon>
        <taxon>Pseudomonadati</taxon>
        <taxon>Thermodesulfobacteriota</taxon>
        <taxon>Desulfobacteria</taxon>
        <taxon>Desulfobacterales</taxon>
        <taxon>Desulfobacteraceae</taxon>
        <taxon>Desulfamplus</taxon>
    </lineage>
</organism>
<name>A0A1W1H632_9BACT</name>
<evidence type="ECO:0000256" key="1">
    <source>
        <dbReference type="ARBA" id="ARBA00006217"/>
    </source>
</evidence>
<feature type="region of interest" description="Disordered" evidence="8">
    <location>
        <begin position="31"/>
        <end position="101"/>
    </location>
</feature>